<keyword evidence="6" id="KW-0943">RNA-mediated gene silencing</keyword>
<dbReference type="PANTHER" id="PTHR23079:SF55">
    <property type="entry name" value="RNA-DIRECTED RNA POLYMERASE"/>
    <property type="match status" value="1"/>
</dbReference>
<dbReference type="EC" id="2.7.7.48" evidence="9"/>
<keyword evidence="3 9" id="KW-0808">Transferase</keyword>
<comment type="catalytic activity">
    <reaction evidence="7 9">
        <text>RNA(n) + a ribonucleoside 5'-triphosphate = RNA(n+1) + diphosphate</text>
        <dbReference type="Rhea" id="RHEA:21248"/>
        <dbReference type="Rhea" id="RHEA-COMP:14527"/>
        <dbReference type="Rhea" id="RHEA-COMP:17342"/>
        <dbReference type="ChEBI" id="CHEBI:33019"/>
        <dbReference type="ChEBI" id="CHEBI:61557"/>
        <dbReference type="ChEBI" id="CHEBI:140395"/>
        <dbReference type="EC" id="2.7.7.48"/>
    </reaction>
</comment>
<dbReference type="InterPro" id="IPR035979">
    <property type="entry name" value="RBD_domain_sf"/>
</dbReference>
<evidence type="ECO:0000256" key="4">
    <source>
        <dbReference type="ARBA" id="ARBA00022695"/>
    </source>
</evidence>
<dbReference type="GO" id="GO:0030422">
    <property type="term" value="P:siRNA processing"/>
    <property type="evidence" value="ECO:0007669"/>
    <property type="project" value="TreeGrafter"/>
</dbReference>
<dbReference type="GO" id="GO:0031380">
    <property type="term" value="C:nuclear RNA-directed RNA polymerase complex"/>
    <property type="evidence" value="ECO:0007669"/>
    <property type="project" value="TreeGrafter"/>
</dbReference>
<evidence type="ECO:0000256" key="9">
    <source>
        <dbReference type="RuleBase" id="RU363098"/>
    </source>
</evidence>
<dbReference type="InterPro" id="IPR000504">
    <property type="entry name" value="RRM_dom"/>
</dbReference>
<keyword evidence="4 9" id="KW-0548">Nucleotidyltransferase</keyword>
<gene>
    <name evidence="13" type="ORF">OKA104_LOCUS22173</name>
    <name evidence="12" type="ORF">VCS650_LOCUS26106</name>
</gene>
<dbReference type="Proteomes" id="UP000663881">
    <property type="component" value="Unassembled WGS sequence"/>
</dbReference>
<evidence type="ECO:0000259" key="11">
    <source>
        <dbReference type="PROSITE" id="PS50102"/>
    </source>
</evidence>
<dbReference type="EMBL" id="CAJNON010000345">
    <property type="protein sequence ID" value="CAF1209660.1"/>
    <property type="molecule type" value="Genomic_DNA"/>
</dbReference>
<dbReference type="Pfam" id="PF05183">
    <property type="entry name" value="RdRP"/>
    <property type="match status" value="1"/>
</dbReference>
<dbReference type="CDD" id="cd00590">
    <property type="entry name" value="RRM_SF"/>
    <property type="match status" value="1"/>
</dbReference>
<evidence type="ECO:0000256" key="1">
    <source>
        <dbReference type="ARBA" id="ARBA00005762"/>
    </source>
</evidence>
<dbReference type="Gene3D" id="3.30.70.330">
    <property type="match status" value="1"/>
</dbReference>
<comment type="similarity">
    <text evidence="1 9">Belongs to the RdRP family.</text>
</comment>
<proteinExistence type="inferred from homology"/>
<accession>A0A814X0K7</accession>
<dbReference type="InterPro" id="IPR058752">
    <property type="entry name" value="RDRP_C_head"/>
</dbReference>
<feature type="region of interest" description="Disordered" evidence="10">
    <location>
        <begin position="1277"/>
        <end position="1297"/>
    </location>
</feature>
<dbReference type="PANTHER" id="PTHR23079">
    <property type="entry name" value="RNA-DEPENDENT RNA POLYMERASE"/>
    <property type="match status" value="1"/>
</dbReference>
<evidence type="ECO:0000313" key="14">
    <source>
        <dbReference type="Proteomes" id="UP000663891"/>
    </source>
</evidence>
<evidence type="ECO:0000313" key="12">
    <source>
        <dbReference type="EMBL" id="CAF1209660.1"/>
    </source>
</evidence>
<feature type="compositionally biased region" description="Basic residues" evidence="10">
    <location>
        <begin position="1279"/>
        <end position="1288"/>
    </location>
</feature>
<evidence type="ECO:0000313" key="13">
    <source>
        <dbReference type="EMBL" id="CAF3863490.1"/>
    </source>
</evidence>
<dbReference type="GO" id="GO:0003968">
    <property type="term" value="F:RNA-directed RNA polymerase activity"/>
    <property type="evidence" value="ECO:0007669"/>
    <property type="project" value="UniProtKB-KW"/>
</dbReference>
<evidence type="ECO:0000256" key="3">
    <source>
        <dbReference type="ARBA" id="ARBA00022679"/>
    </source>
</evidence>
<dbReference type="Proteomes" id="UP000663891">
    <property type="component" value="Unassembled WGS sequence"/>
</dbReference>
<evidence type="ECO:0000256" key="8">
    <source>
        <dbReference type="PROSITE-ProRule" id="PRU00176"/>
    </source>
</evidence>
<keyword evidence="2 9" id="KW-0696">RNA-directed RNA polymerase</keyword>
<dbReference type="InterPro" id="IPR057596">
    <property type="entry name" value="RDRP_core"/>
</dbReference>
<dbReference type="SUPFAM" id="SSF54928">
    <property type="entry name" value="RNA-binding domain, RBD"/>
    <property type="match status" value="1"/>
</dbReference>
<dbReference type="GO" id="GO:0003723">
    <property type="term" value="F:RNA binding"/>
    <property type="evidence" value="ECO:0007669"/>
    <property type="project" value="UniProtKB-UniRule"/>
</dbReference>
<name>A0A814X0K7_9BILA</name>
<evidence type="ECO:0000256" key="2">
    <source>
        <dbReference type="ARBA" id="ARBA00022484"/>
    </source>
</evidence>
<evidence type="ECO:0000256" key="10">
    <source>
        <dbReference type="SAM" id="MobiDB-lite"/>
    </source>
</evidence>
<comment type="caution">
    <text evidence="12">The sequence shown here is derived from an EMBL/GenBank/DDBJ whole genome shotgun (WGS) entry which is preliminary data.</text>
</comment>
<dbReference type="EMBL" id="CAJOAY010001598">
    <property type="protein sequence ID" value="CAF3863490.1"/>
    <property type="molecule type" value="Genomic_DNA"/>
</dbReference>
<evidence type="ECO:0000256" key="5">
    <source>
        <dbReference type="ARBA" id="ARBA00022884"/>
    </source>
</evidence>
<keyword evidence="5 8" id="KW-0694">RNA-binding</keyword>
<sequence>MSSSESEDSGDDLDSDKYDDFSHLGDVNHLTSILESNNNSASAIDSTAFNNIQAAFGNSSNLSSDGPTSLPPFNDSFRTYIEAPSLFQSTTKSPYYLSIDPTTNQSKTDQFISDKLFVGNVVYHADWRDLKAVFTKLNYNVMRVDFQKNQTKSGHRGCAFVRFDSEHTANSVLLEYTLAPRKIDEQDRKVSIIISYDSLIGFGPCSKYIFEWKFGALKGEKISPVLINNSSVGLLMEVKRPPLILHSYSSSPGSEVYKTRMPGTPSIGRANAWLFRLSGHKIADDYRNLFYRLCRYNLAPKCFLGQHILRLIHSLQHARECLRHVQMLSSDQWIKENHGIVSHFLDHRWPQYPFETKYEIMKLLSKHVITINDLIVDEQFDNILAKCSLNTLIACSDKIVKFAQHWLHDTCDHDDENWDEDEQEQQTEDQLTIPTMTENDCINNEDMPSIMIHSATGESIDAKNTEIVFATNTINRLRVPDQQYRFGYLSHFLMLALKQLQKKHELRQTTTEGVYVTKHELHTINSNSSLIRKVYITPSTILYEGPYREEKCLVTRHFENQQVGFLRVSFRDEDYRKLQYNNADMSKLYDRIKAILIDGIGICDRHFEFVAFSSSQLREHCCWMFSSMDHVSANSIRNWMGDFQKIRPVAKMAARLGQSFSTTRKGLELSRNQYELISDVKFGKSCFTDGIGIISLQLVEQLCQKLHIDPKVYRPCAFQIRFSGMVCLDVAQRITKPDLGLYLRPSMNKFDSLNRSIDIVRVASVPSAGFLNRQIILLLSSLGIKDEIFYSLQEQMLDQLRTLTVDHRKARDFLKQSGESSGNGYHGFLLAYLKRFGNCIDPFARQILLAIQAFHVKELRIKARIIVRNTWSLFGVVDETGTLRYGEVFVQTEQKTECGSYVSEIITGPIVVTRNPCFHPGDIRRLNAIDVPALHELKNVIVFPMHGHQSHPAEMSGGDLDGDTFWVSHEQRFLFENNEIPFDYHDQAMKDDMDMQLDTNINFGITDICKFFVEYIEADNLGMIANSHLAFADQSLLRAKAEKCLQLARMHSTAVDFAKNGVSAQRLTADLRPPIYPHFMEKRHKLSYPSKTILGRLYDEVKRFENNLNVNREQNVSNKSFFPYQALIVDGSDIFMAAALTTKNEYNSELKRVMRQYGIQSEAELVSGYILKFTTKQYSKQAKTFELRNEISHAVKIIQDKYLRIFYEEIYNHAHDADQLLENVQWADVSKKLTWKSQFDLFLFNSKCDITIDSEIMKKASAWFRVTYKSFYDQMKEKKTSRKRKKSRMTNNREQNSNQHYQNKFERLLSFAWIVYPILMKIYDTKHPSDVM</sequence>
<protein>
    <recommendedName>
        <fullName evidence="9">RNA-dependent RNA polymerase</fullName>
        <ecNumber evidence="9">2.7.7.48</ecNumber>
    </recommendedName>
</protein>
<dbReference type="InterPro" id="IPR012677">
    <property type="entry name" value="Nucleotide-bd_a/b_plait_sf"/>
</dbReference>
<evidence type="ECO:0000256" key="6">
    <source>
        <dbReference type="ARBA" id="ARBA00023158"/>
    </source>
</evidence>
<dbReference type="Pfam" id="PF00076">
    <property type="entry name" value="RRM_1"/>
    <property type="match status" value="1"/>
</dbReference>
<organism evidence="12 14">
    <name type="scientific">Adineta steineri</name>
    <dbReference type="NCBI Taxonomy" id="433720"/>
    <lineage>
        <taxon>Eukaryota</taxon>
        <taxon>Metazoa</taxon>
        <taxon>Spiralia</taxon>
        <taxon>Gnathifera</taxon>
        <taxon>Rotifera</taxon>
        <taxon>Eurotatoria</taxon>
        <taxon>Bdelloidea</taxon>
        <taxon>Adinetida</taxon>
        <taxon>Adinetidae</taxon>
        <taxon>Adineta</taxon>
    </lineage>
</organism>
<evidence type="ECO:0000256" key="7">
    <source>
        <dbReference type="ARBA" id="ARBA00048744"/>
    </source>
</evidence>
<dbReference type="PROSITE" id="PS50102">
    <property type="entry name" value="RRM"/>
    <property type="match status" value="1"/>
</dbReference>
<feature type="domain" description="RRM" evidence="11">
    <location>
        <begin position="114"/>
        <end position="197"/>
    </location>
</feature>
<dbReference type="OrthoDB" id="6513042at2759"/>
<reference evidence="12" key="1">
    <citation type="submission" date="2021-02" db="EMBL/GenBank/DDBJ databases">
        <authorList>
            <person name="Nowell W R."/>
        </authorList>
    </citation>
    <scope>NUCLEOTIDE SEQUENCE</scope>
</reference>
<dbReference type="InterPro" id="IPR007855">
    <property type="entry name" value="RDRP"/>
</dbReference>
<dbReference type="Pfam" id="PF26253">
    <property type="entry name" value="RdRP_head"/>
    <property type="match status" value="1"/>
</dbReference>
<dbReference type="SMART" id="SM00360">
    <property type="entry name" value="RRM"/>
    <property type="match status" value="1"/>
</dbReference>